<sequence>MDEEFMEEDETGAVNGRELLQKLRPSLGNSASSRRCKEMSLLIYDQRIRKKNYVLMLHDFRYVSAAELLHYDKFLTWNL</sequence>
<gene>
    <name evidence="1" type="ORF">RIF29_21125</name>
</gene>
<evidence type="ECO:0000313" key="2">
    <source>
        <dbReference type="Proteomes" id="UP001372338"/>
    </source>
</evidence>
<keyword evidence="2" id="KW-1185">Reference proteome</keyword>
<dbReference type="EMBL" id="JAYWIO010000004">
    <property type="protein sequence ID" value="KAK7268427.1"/>
    <property type="molecule type" value="Genomic_DNA"/>
</dbReference>
<comment type="caution">
    <text evidence="1">The sequence shown here is derived from an EMBL/GenBank/DDBJ whole genome shotgun (WGS) entry which is preliminary data.</text>
</comment>
<organism evidence="1 2">
    <name type="scientific">Crotalaria pallida</name>
    <name type="common">Smooth rattlebox</name>
    <name type="synonym">Crotalaria striata</name>
    <dbReference type="NCBI Taxonomy" id="3830"/>
    <lineage>
        <taxon>Eukaryota</taxon>
        <taxon>Viridiplantae</taxon>
        <taxon>Streptophyta</taxon>
        <taxon>Embryophyta</taxon>
        <taxon>Tracheophyta</taxon>
        <taxon>Spermatophyta</taxon>
        <taxon>Magnoliopsida</taxon>
        <taxon>eudicotyledons</taxon>
        <taxon>Gunneridae</taxon>
        <taxon>Pentapetalae</taxon>
        <taxon>rosids</taxon>
        <taxon>fabids</taxon>
        <taxon>Fabales</taxon>
        <taxon>Fabaceae</taxon>
        <taxon>Papilionoideae</taxon>
        <taxon>50 kb inversion clade</taxon>
        <taxon>genistoids sensu lato</taxon>
        <taxon>core genistoids</taxon>
        <taxon>Crotalarieae</taxon>
        <taxon>Crotalaria</taxon>
    </lineage>
</organism>
<name>A0AAN9F290_CROPI</name>
<evidence type="ECO:0000313" key="1">
    <source>
        <dbReference type="EMBL" id="KAK7268427.1"/>
    </source>
</evidence>
<dbReference type="Proteomes" id="UP001372338">
    <property type="component" value="Unassembled WGS sequence"/>
</dbReference>
<protein>
    <submittedName>
        <fullName evidence="1">Uncharacterized protein</fullName>
    </submittedName>
</protein>
<accession>A0AAN9F290</accession>
<reference evidence="1 2" key="1">
    <citation type="submission" date="2024-01" db="EMBL/GenBank/DDBJ databases">
        <title>The genomes of 5 underutilized Papilionoideae crops provide insights into root nodulation and disease resistanc.</title>
        <authorList>
            <person name="Yuan L."/>
        </authorList>
    </citation>
    <scope>NUCLEOTIDE SEQUENCE [LARGE SCALE GENOMIC DNA]</scope>
    <source>
        <strain evidence="1">ZHUSHIDOU_FW_LH</strain>
        <tissue evidence="1">Leaf</tissue>
    </source>
</reference>
<dbReference type="AlphaFoldDB" id="A0AAN9F290"/>
<proteinExistence type="predicted"/>